<dbReference type="Proteomes" id="UP000216300">
    <property type="component" value="Unassembled WGS sequence"/>
</dbReference>
<evidence type="ECO:0000313" key="3">
    <source>
        <dbReference type="Proteomes" id="UP000216300"/>
    </source>
</evidence>
<dbReference type="EMBL" id="NMVJ01000009">
    <property type="protein sequence ID" value="OYN89409.1"/>
    <property type="molecule type" value="Genomic_DNA"/>
</dbReference>
<gene>
    <name evidence="2" type="ORF">CGZ91_10965</name>
</gene>
<evidence type="ECO:0000256" key="1">
    <source>
        <dbReference type="SAM" id="Phobius"/>
    </source>
</evidence>
<evidence type="ECO:0000313" key="2">
    <source>
        <dbReference type="EMBL" id="OYN89409.1"/>
    </source>
</evidence>
<feature type="transmembrane region" description="Helical" evidence="1">
    <location>
        <begin position="52"/>
        <end position="73"/>
    </location>
</feature>
<proteinExistence type="predicted"/>
<feature type="transmembrane region" description="Helical" evidence="1">
    <location>
        <begin position="79"/>
        <end position="99"/>
    </location>
</feature>
<protein>
    <submittedName>
        <fullName evidence="2">Uncharacterized protein</fullName>
    </submittedName>
</protein>
<comment type="caution">
    <text evidence="2">The sequence shown here is derived from an EMBL/GenBank/DDBJ whole genome shotgun (WGS) entry which is preliminary data.</text>
</comment>
<dbReference type="AlphaFoldDB" id="A0A255ECX0"/>
<dbReference type="RefSeq" id="WP_094455123.1">
    <property type="nucleotide sequence ID" value="NZ_NMVJ01000009.1"/>
</dbReference>
<keyword evidence="1" id="KW-0472">Membrane</keyword>
<keyword evidence="1" id="KW-0812">Transmembrane</keyword>
<sequence>MSVTQQEAAPVVAPPAYRSDSAADRFMRRLLRVQGKNRRAADGAHRAYRTSLIVSGIRCLITYLLIPVLVPVLNLSNAVAAPVGILLCAVAVVSGIAGVRRFWQSDHKGRWGYTAFMAVIFVILAVGLVADIARVAA</sequence>
<organism evidence="2 3">
    <name type="scientific">Parenemella sanctibonifatiensis</name>
    <dbReference type="NCBI Taxonomy" id="2016505"/>
    <lineage>
        <taxon>Bacteria</taxon>
        <taxon>Bacillati</taxon>
        <taxon>Actinomycetota</taxon>
        <taxon>Actinomycetes</taxon>
        <taxon>Propionibacteriales</taxon>
        <taxon>Propionibacteriaceae</taxon>
        <taxon>Parenemella</taxon>
    </lineage>
</organism>
<keyword evidence="3" id="KW-1185">Reference proteome</keyword>
<feature type="transmembrane region" description="Helical" evidence="1">
    <location>
        <begin position="111"/>
        <end position="130"/>
    </location>
</feature>
<dbReference type="OrthoDB" id="4408835at2"/>
<keyword evidence="1" id="KW-1133">Transmembrane helix</keyword>
<name>A0A255ECX0_9ACTN</name>
<accession>A0A255ECX0</accession>
<reference evidence="2 3" key="1">
    <citation type="submission" date="2017-07" db="EMBL/GenBank/DDBJ databases">
        <title>Draft whole genome sequences of clinical Proprionibacteriaceae strains.</title>
        <authorList>
            <person name="Bernier A.-M."/>
            <person name="Bernard K."/>
            <person name="Domingo M.-C."/>
        </authorList>
    </citation>
    <scope>NUCLEOTIDE SEQUENCE [LARGE SCALE GENOMIC DNA]</scope>
    <source>
        <strain evidence="2 3">NML 150081</strain>
    </source>
</reference>